<comment type="caution">
    <text evidence="1">The sequence shown here is derived from an EMBL/GenBank/DDBJ whole genome shotgun (WGS) entry which is preliminary data.</text>
</comment>
<accession>M7MHS1</accession>
<keyword evidence="2" id="KW-1185">Reference proteome</keyword>
<sequence>MGLNTWQQGKKRNSCKSFKKYFAKSLFDKGKGLYLCTR</sequence>
<reference evidence="1 2" key="1">
    <citation type="submission" date="2012-12" db="EMBL/GenBank/DDBJ databases">
        <title>Genome assembly of Formosa sp. AK20.</title>
        <authorList>
            <person name="Kumar R."/>
            <person name="Khatri I."/>
            <person name="Vaidya B."/>
            <person name="Subramanian S."/>
            <person name="Pinnaka A."/>
        </authorList>
    </citation>
    <scope>NUCLEOTIDE SEQUENCE [LARGE SCALE GENOMIC DNA]</scope>
    <source>
        <strain evidence="1 2">AK20</strain>
    </source>
</reference>
<proteinExistence type="predicted"/>
<name>M7MHS1_9FLAO</name>
<dbReference type="AlphaFoldDB" id="M7MHS1"/>
<evidence type="ECO:0000313" key="2">
    <source>
        <dbReference type="Proteomes" id="UP000012024"/>
    </source>
</evidence>
<protein>
    <submittedName>
        <fullName evidence="1">Uncharacterized protein</fullName>
    </submittedName>
</protein>
<dbReference type="Proteomes" id="UP000012024">
    <property type="component" value="Unassembled WGS sequence"/>
</dbReference>
<evidence type="ECO:0000313" key="1">
    <source>
        <dbReference type="EMBL" id="EMQ94380.1"/>
    </source>
</evidence>
<organism evidence="1 2">
    <name type="scientific">Xanthomarina gelatinilytica</name>
    <dbReference type="NCBI Taxonomy" id="1137281"/>
    <lineage>
        <taxon>Bacteria</taxon>
        <taxon>Pseudomonadati</taxon>
        <taxon>Bacteroidota</taxon>
        <taxon>Flavobacteriia</taxon>
        <taxon>Flavobacteriales</taxon>
        <taxon>Flavobacteriaceae</taxon>
        <taxon>Xanthomarina</taxon>
    </lineage>
</organism>
<dbReference type="EMBL" id="ANLA01000016">
    <property type="protein sequence ID" value="EMQ94380.1"/>
    <property type="molecule type" value="Genomic_DNA"/>
</dbReference>
<gene>
    <name evidence="1" type="ORF">D778_00663</name>
</gene>